<reference evidence="2" key="1">
    <citation type="journal article" date="2019" name="Nat. Commun.">
        <title>The genome of broomcorn millet.</title>
        <authorList>
            <person name="Zou C."/>
            <person name="Miki D."/>
            <person name="Li D."/>
            <person name="Tang Q."/>
            <person name="Xiao L."/>
            <person name="Rajput S."/>
            <person name="Deng P."/>
            <person name="Jia W."/>
            <person name="Huang R."/>
            <person name="Zhang M."/>
            <person name="Sun Y."/>
            <person name="Hu J."/>
            <person name="Fu X."/>
            <person name="Schnable P.S."/>
            <person name="Li F."/>
            <person name="Zhang H."/>
            <person name="Feng B."/>
            <person name="Zhu X."/>
            <person name="Liu R."/>
            <person name="Schnable J.C."/>
            <person name="Zhu J.-K."/>
            <person name="Zhang H."/>
        </authorList>
    </citation>
    <scope>NUCLEOTIDE SEQUENCE [LARGE SCALE GENOMIC DNA]</scope>
</reference>
<name>A0A3L6RPJ9_PANMI</name>
<comment type="caution">
    <text evidence="1">The sequence shown here is derived from an EMBL/GenBank/DDBJ whole genome shotgun (WGS) entry which is preliminary data.</text>
</comment>
<proteinExistence type="predicted"/>
<evidence type="ECO:0000313" key="2">
    <source>
        <dbReference type="Proteomes" id="UP000275267"/>
    </source>
</evidence>
<dbReference type="AlphaFoldDB" id="A0A3L6RPJ9"/>
<gene>
    <name evidence="1" type="ORF">C2845_PM11G00080</name>
</gene>
<organism evidence="1 2">
    <name type="scientific">Panicum miliaceum</name>
    <name type="common">Proso millet</name>
    <name type="synonym">Broomcorn millet</name>
    <dbReference type="NCBI Taxonomy" id="4540"/>
    <lineage>
        <taxon>Eukaryota</taxon>
        <taxon>Viridiplantae</taxon>
        <taxon>Streptophyta</taxon>
        <taxon>Embryophyta</taxon>
        <taxon>Tracheophyta</taxon>
        <taxon>Spermatophyta</taxon>
        <taxon>Magnoliopsida</taxon>
        <taxon>Liliopsida</taxon>
        <taxon>Poales</taxon>
        <taxon>Poaceae</taxon>
        <taxon>PACMAD clade</taxon>
        <taxon>Panicoideae</taxon>
        <taxon>Panicodae</taxon>
        <taxon>Paniceae</taxon>
        <taxon>Panicinae</taxon>
        <taxon>Panicum</taxon>
        <taxon>Panicum sect. Panicum</taxon>
    </lineage>
</organism>
<dbReference type="OrthoDB" id="682521at2759"/>
<accession>A0A3L6RPJ9</accession>
<dbReference type="Proteomes" id="UP000275267">
    <property type="component" value="Unassembled WGS sequence"/>
</dbReference>
<sequence>MKGGKYCSFDNHRQFLPIDHPFRRDIKNFTKGVVVEDPPPQMLTGVAVHEQLDVLEPNKEGVGFLGYGEEHALTQNPSLWRLPYMDDILLPHNIDMMHTEKNIAKATWVQSWTFLIRQRTTLRLEWIKLGYAIDQSSTFRPPKVRDGKSRQPISS</sequence>
<protein>
    <submittedName>
        <fullName evidence="1">Transposon protein, putative, CACTA, En/Spm sub-class</fullName>
    </submittedName>
</protein>
<dbReference type="STRING" id="4540.A0A3L6RPJ9"/>
<keyword evidence="2" id="KW-1185">Reference proteome</keyword>
<evidence type="ECO:0000313" key="1">
    <source>
        <dbReference type="EMBL" id="RLN07093.1"/>
    </source>
</evidence>
<dbReference type="EMBL" id="PQIB02000007">
    <property type="protein sequence ID" value="RLN07093.1"/>
    <property type="molecule type" value="Genomic_DNA"/>
</dbReference>